<dbReference type="STRING" id="882378.RBRH_04137"/>
<gene>
    <name evidence="2" type="ordered locus">RBRH_04137</name>
</gene>
<name>E5AS46_MYCRK</name>
<proteinExistence type="predicted"/>
<feature type="region of interest" description="Disordered" evidence="1">
    <location>
        <begin position="1"/>
        <end position="21"/>
    </location>
</feature>
<dbReference type="Proteomes" id="UP000007437">
    <property type="component" value="Chromosome"/>
</dbReference>
<evidence type="ECO:0000256" key="1">
    <source>
        <dbReference type="SAM" id="MobiDB-lite"/>
    </source>
</evidence>
<evidence type="ECO:0000313" key="2">
    <source>
        <dbReference type="EMBL" id="CBW75428.1"/>
    </source>
</evidence>
<organism evidence="2 3">
    <name type="scientific">Mycetohabitans rhizoxinica (strain DSM 19002 / CIP 109453 / HKI 454)</name>
    <name type="common">Paraburkholderia rhizoxinica</name>
    <dbReference type="NCBI Taxonomy" id="882378"/>
    <lineage>
        <taxon>Bacteria</taxon>
        <taxon>Pseudomonadati</taxon>
        <taxon>Pseudomonadota</taxon>
        <taxon>Betaproteobacteria</taxon>
        <taxon>Burkholderiales</taxon>
        <taxon>Burkholderiaceae</taxon>
        <taxon>Mycetohabitans</taxon>
    </lineage>
</organism>
<protein>
    <submittedName>
        <fullName evidence="2">Uncharacterized protein</fullName>
    </submittedName>
</protein>
<accession>E5AS46</accession>
<evidence type="ECO:0000313" key="3">
    <source>
        <dbReference type="Proteomes" id="UP000007437"/>
    </source>
</evidence>
<dbReference type="EMBL" id="FR687359">
    <property type="protein sequence ID" value="CBW75428.1"/>
    <property type="molecule type" value="Genomic_DNA"/>
</dbReference>
<sequence length="42" mass="4350">MAFVVASDPVDSPNGSRRRPCGRAALSREAVAYRVSVAAGCV</sequence>
<reference evidence="2 3" key="1">
    <citation type="journal article" date="2011" name="J. Bacteriol.">
        <title>Complete genome sequence of Burkholderia rhizoxinica, an endosymbiont of Rhizopus microsporus.</title>
        <authorList>
            <person name="Lackner G."/>
            <person name="Moebius N."/>
            <person name="Partida-Martinez L."/>
            <person name="Hertweck C."/>
        </authorList>
    </citation>
    <scope>NUCLEOTIDE SEQUENCE [LARGE SCALE GENOMIC DNA]</scope>
    <source>
        <strain evidence="3">DSM 19002 / CIP 109453 / HKI 454</strain>
    </source>
</reference>
<dbReference type="KEGG" id="brh:RBRH_04137"/>
<dbReference type="AlphaFoldDB" id="E5AS46"/>
<dbReference type="HOGENOM" id="CLU_3248523_0_0_4"/>